<name>A0A4U3MQF7_ENTFL</name>
<evidence type="ECO:0000256" key="1">
    <source>
        <dbReference type="ARBA" id="ARBA00022676"/>
    </source>
</evidence>
<feature type="domain" description="Glycosyltransferase 2-like" evidence="3">
    <location>
        <begin position="2"/>
        <end position="148"/>
    </location>
</feature>
<proteinExistence type="predicted"/>
<organism evidence="4 5">
    <name type="scientific">Enterococcus faecalis</name>
    <name type="common">Streptococcus faecalis</name>
    <dbReference type="NCBI Taxonomy" id="1351"/>
    <lineage>
        <taxon>Bacteria</taxon>
        <taxon>Bacillati</taxon>
        <taxon>Bacillota</taxon>
        <taxon>Bacilli</taxon>
        <taxon>Lactobacillales</taxon>
        <taxon>Enterococcaceae</taxon>
        <taxon>Enterococcus</taxon>
    </lineage>
</organism>
<accession>A0A4U3MQF7</accession>
<dbReference type="PANTHER" id="PTHR22916:SF51">
    <property type="entry name" value="GLYCOSYLTRANSFERASE EPSH-RELATED"/>
    <property type="match status" value="1"/>
</dbReference>
<evidence type="ECO:0000313" key="4">
    <source>
        <dbReference type="EMBL" id="TKK91928.1"/>
    </source>
</evidence>
<reference evidence="4 5" key="1">
    <citation type="submission" date="2019-02" db="EMBL/GenBank/DDBJ databases">
        <title>Bacteria dissemination in different level of health care in South Africa: the effectiveness of infections prevention and control.</title>
        <authorList>
            <person name="Shobo C."/>
            <person name="Amoako D.G."/>
            <person name="Allam M."/>
            <person name="Ismail A."/>
            <person name="Bester L.A."/>
            <person name="Essack S.Y."/>
        </authorList>
    </citation>
    <scope>NUCLEOTIDE SEQUENCE [LARGE SCALE GENOMIC DNA]</scope>
    <source>
        <strain evidence="4 5">2SIL2</strain>
    </source>
</reference>
<evidence type="ECO:0000313" key="5">
    <source>
        <dbReference type="Proteomes" id="UP000305511"/>
    </source>
</evidence>
<dbReference type="GO" id="GO:0016757">
    <property type="term" value="F:glycosyltransferase activity"/>
    <property type="evidence" value="ECO:0007669"/>
    <property type="project" value="UniProtKB-KW"/>
</dbReference>
<dbReference type="Gene3D" id="3.90.550.10">
    <property type="entry name" value="Spore Coat Polysaccharide Biosynthesis Protein SpsA, Chain A"/>
    <property type="match status" value="1"/>
</dbReference>
<keyword evidence="2 4" id="KW-0808">Transferase</keyword>
<keyword evidence="1" id="KW-0328">Glycosyltransferase</keyword>
<dbReference type="RefSeq" id="WP_137273788.1">
    <property type="nucleotide sequence ID" value="NZ_SIYF01000025.1"/>
</dbReference>
<dbReference type="Proteomes" id="UP000305511">
    <property type="component" value="Unassembled WGS sequence"/>
</dbReference>
<dbReference type="InterPro" id="IPR001173">
    <property type="entry name" value="Glyco_trans_2-like"/>
</dbReference>
<protein>
    <submittedName>
        <fullName evidence="4">Glycosyltransferase</fullName>
    </submittedName>
</protein>
<comment type="caution">
    <text evidence="4">The sequence shown here is derived from an EMBL/GenBank/DDBJ whole genome shotgun (WGS) entry which is preliminary data.</text>
</comment>
<evidence type="ECO:0000256" key="2">
    <source>
        <dbReference type="ARBA" id="ARBA00022679"/>
    </source>
</evidence>
<gene>
    <name evidence="4" type="ORF">EY666_01190</name>
</gene>
<dbReference type="CDD" id="cd00761">
    <property type="entry name" value="Glyco_tranf_GTA_type"/>
    <property type="match status" value="1"/>
</dbReference>
<dbReference type="Pfam" id="PF00535">
    <property type="entry name" value="Glycos_transf_2"/>
    <property type="match status" value="1"/>
</dbReference>
<dbReference type="SUPFAM" id="SSF53448">
    <property type="entry name" value="Nucleotide-diphospho-sugar transferases"/>
    <property type="match status" value="1"/>
</dbReference>
<dbReference type="PANTHER" id="PTHR22916">
    <property type="entry name" value="GLYCOSYLTRANSFERASE"/>
    <property type="match status" value="1"/>
</dbReference>
<feature type="non-terminal residue" evidence="4">
    <location>
        <position position="1"/>
    </location>
</feature>
<evidence type="ECO:0000259" key="3">
    <source>
        <dbReference type="Pfam" id="PF00535"/>
    </source>
</evidence>
<dbReference type="InterPro" id="IPR029044">
    <property type="entry name" value="Nucleotide-diphossugar_trans"/>
</dbReference>
<dbReference type="EMBL" id="SIYF01000025">
    <property type="protein sequence ID" value="TKK91928.1"/>
    <property type="molecule type" value="Genomic_DNA"/>
</dbReference>
<sequence>RSILAQTFTDFELILVDDGSPDSSGAMCDQFAEQDQRVKVIHKENGGLSDARNAGIEIAQGEFLGFVDSDDYIEEDMYEMMYKNTIEANADIATCGVYDVYSNQKIQIKENFRKVLTSEEALKVFFEGTVSNVNVTSKMFKRHLFEEIRFPVGKTIEDAFVIVDLSIKAKTIALDTTQKYYYFHREGSIMTESFSQKNFDMIEAYQRNLKLVKEHFPNLIEHAEVRLCWANFIVLDKIILSNQLGKVKEEKEIVEYLRKHFSLIMKTPNLTKARKLSMCVLLFSVHLYAYFPKIQENKFQKKN</sequence>
<dbReference type="AlphaFoldDB" id="A0A4U3MQF7"/>